<dbReference type="RefSeq" id="WP_200356182.1">
    <property type="nucleotide sequence ID" value="NZ_JAENIL010000024.1"/>
</dbReference>
<dbReference type="Pfam" id="PF01541">
    <property type="entry name" value="GIY-YIG"/>
    <property type="match status" value="1"/>
</dbReference>
<proteinExistence type="predicted"/>
<gene>
    <name evidence="3" type="ORF">JIN87_13915</name>
</gene>
<keyword evidence="4" id="KW-1185">Reference proteome</keyword>
<evidence type="ECO:0000313" key="3">
    <source>
        <dbReference type="EMBL" id="MBK1877969.1"/>
    </source>
</evidence>
<feature type="domain" description="GIY-YIG" evidence="1">
    <location>
        <begin position="62"/>
        <end position="121"/>
    </location>
</feature>
<evidence type="ECO:0000259" key="2">
    <source>
        <dbReference type="Pfam" id="PF14267"/>
    </source>
</evidence>
<evidence type="ECO:0000259" key="1">
    <source>
        <dbReference type="Pfam" id="PF01541"/>
    </source>
</evidence>
<dbReference type="CDD" id="cd10447">
    <property type="entry name" value="GIY-YIG_unchar_2"/>
    <property type="match status" value="1"/>
</dbReference>
<dbReference type="Proteomes" id="UP000617628">
    <property type="component" value="Unassembled WGS sequence"/>
</dbReference>
<comment type="caution">
    <text evidence="3">The sequence shown here is derived from an EMBL/GenBank/DDBJ whole genome shotgun (WGS) entry which is preliminary data.</text>
</comment>
<reference evidence="3" key="1">
    <citation type="submission" date="2021-01" db="EMBL/GenBank/DDBJ databases">
        <title>Modified the classification status of verrucomicrobia.</title>
        <authorList>
            <person name="Feng X."/>
        </authorList>
    </citation>
    <scope>NUCLEOTIDE SEQUENCE</scope>
    <source>
        <strain evidence="3">KCTC 13126</strain>
    </source>
</reference>
<feature type="domain" description="DUF4357" evidence="2">
    <location>
        <begin position="226"/>
        <end position="279"/>
    </location>
</feature>
<evidence type="ECO:0000313" key="4">
    <source>
        <dbReference type="Proteomes" id="UP000617628"/>
    </source>
</evidence>
<dbReference type="InterPro" id="IPR025579">
    <property type="entry name" value="DUF4357"/>
</dbReference>
<accession>A0A934VRY6</accession>
<name>A0A934VRY6_9BACT</name>
<dbReference type="AlphaFoldDB" id="A0A934VRY6"/>
<protein>
    <submittedName>
        <fullName evidence="3">GIY-YIG nuclease family protein</fullName>
    </submittedName>
</protein>
<dbReference type="InterPro" id="IPR000305">
    <property type="entry name" value="GIY-YIG_endonuc"/>
</dbReference>
<organism evidence="3 4">
    <name type="scientific">Pelagicoccus mobilis</name>
    <dbReference type="NCBI Taxonomy" id="415221"/>
    <lineage>
        <taxon>Bacteria</taxon>
        <taxon>Pseudomonadati</taxon>
        <taxon>Verrucomicrobiota</taxon>
        <taxon>Opitutia</taxon>
        <taxon>Puniceicoccales</taxon>
        <taxon>Pelagicoccaceae</taxon>
        <taxon>Pelagicoccus</taxon>
    </lineage>
</organism>
<sequence>MTGKTLQIYLPEGTPSGIRIAELTTRIVQAIAIPRTKLEHFFTRSEADHIATYFLFGGDDSDSKQIAYIGQTEDLKARLKSHDAKKDFWTTAVVLISRTHSFTQAHIKWLEWHSIAQATEANRYRLDNGNAGSEPFATEPMKADLQEIFETGSLLLESLGYPIFKPLVEKQSAGVPEEEKELWYLEGPAVKATGLFTSDGFIVLKGSLARAEFTPSAAASPFAKKRDRMVEEGILAEAGESYEYQEDFNFNSPSGAAAVTLARHSNGWADWKDKSGRTLDQVKRQPSQ</sequence>
<dbReference type="EMBL" id="JAENIL010000024">
    <property type="protein sequence ID" value="MBK1877969.1"/>
    <property type="molecule type" value="Genomic_DNA"/>
</dbReference>
<dbReference type="Pfam" id="PF14267">
    <property type="entry name" value="DUF4357"/>
    <property type="match status" value="1"/>
</dbReference>